<organism evidence="1 2">
    <name type="scientific">Lelliottia nimipressuralis</name>
    <dbReference type="NCBI Taxonomy" id="69220"/>
    <lineage>
        <taxon>Bacteria</taxon>
        <taxon>Pseudomonadati</taxon>
        <taxon>Pseudomonadota</taxon>
        <taxon>Gammaproteobacteria</taxon>
        <taxon>Enterobacterales</taxon>
        <taxon>Enterobacteriaceae</taxon>
        <taxon>Lelliottia</taxon>
    </lineage>
</organism>
<evidence type="ECO:0000313" key="2">
    <source>
        <dbReference type="Proteomes" id="UP000323910"/>
    </source>
</evidence>
<evidence type="ECO:0008006" key="3">
    <source>
        <dbReference type="Google" id="ProtNLM"/>
    </source>
</evidence>
<evidence type="ECO:0000313" key="1">
    <source>
        <dbReference type="EMBL" id="TYT29270.1"/>
    </source>
</evidence>
<keyword evidence="2" id="KW-1185">Reference proteome</keyword>
<protein>
    <recommendedName>
        <fullName evidence="3">FidL-like membrane protein</fullName>
    </recommendedName>
</protein>
<dbReference type="EMBL" id="VTFR01000014">
    <property type="protein sequence ID" value="TYT29270.1"/>
    <property type="molecule type" value="Genomic_DNA"/>
</dbReference>
<name>A0ABY3NXB7_9ENTR</name>
<accession>A0ABY3NXB7</accession>
<gene>
    <name evidence="1" type="ORF">FZO59_21040</name>
</gene>
<comment type="caution">
    <text evidence="1">The sequence shown here is derived from an EMBL/GenBank/DDBJ whole genome shotgun (WGS) entry which is preliminary data.</text>
</comment>
<proteinExistence type="predicted"/>
<dbReference type="RefSeq" id="WP_129036191.1">
    <property type="nucleotide sequence ID" value="NZ_SDDX01000027.1"/>
</dbReference>
<sequence length="164" mass="18604">MKSKYLAAIAMVCILLGITIKILQNENLFFNSGLDINCRSRFTLIAADNYSSKGVLNLVLDRNGTGELNINSTLTSSDGTANFHISRQISFDYIIGNNNTVTFSDMHIYRLPTDSVAEDFFNKYVFDLSVDKRKYRMQYINNSIIIGNPFSPTLMCVDMRSEKR</sequence>
<dbReference type="Proteomes" id="UP000323910">
    <property type="component" value="Unassembled WGS sequence"/>
</dbReference>
<reference evidence="1 2" key="1">
    <citation type="submission" date="2019-08" db="EMBL/GenBank/DDBJ databases">
        <title>The draft genome of Lelliottia nimipressuralis strain CICC 24156.</title>
        <authorList>
            <person name="Wu W."/>
            <person name="Feng Y."/>
            <person name="Zong Z."/>
        </authorList>
    </citation>
    <scope>NUCLEOTIDE SEQUENCE [LARGE SCALE GENOMIC DNA]</scope>
    <source>
        <strain evidence="1 2">CICC 24156</strain>
    </source>
</reference>